<feature type="compositionally biased region" description="Basic and acidic residues" evidence="1">
    <location>
        <begin position="61"/>
        <end position="78"/>
    </location>
</feature>
<dbReference type="EMBL" id="BAABFR010000009">
    <property type="protein sequence ID" value="GAA4386420.1"/>
    <property type="molecule type" value="Genomic_DNA"/>
</dbReference>
<evidence type="ECO:0000256" key="2">
    <source>
        <dbReference type="SAM" id="SignalP"/>
    </source>
</evidence>
<name>A0ABP8J7H0_9ACTN</name>
<feature type="region of interest" description="Disordered" evidence="1">
    <location>
        <begin position="54"/>
        <end position="91"/>
    </location>
</feature>
<proteinExistence type="predicted"/>
<sequence>MTGAVAFGALFALGCLTVAAMLGDAGQTRTARGFGRYDVFDRFADLGCGAEEYGRTRRFSRPTDTRKAPDSPAKKPSEATDPTNPQQETKP</sequence>
<dbReference type="Proteomes" id="UP001500635">
    <property type="component" value="Unassembled WGS sequence"/>
</dbReference>
<comment type="caution">
    <text evidence="3">The sequence shown here is derived from an EMBL/GenBank/DDBJ whole genome shotgun (WGS) entry which is preliminary data.</text>
</comment>
<keyword evidence="2" id="KW-0732">Signal</keyword>
<organism evidence="3 4">
    <name type="scientific">Tsukamurella soli</name>
    <dbReference type="NCBI Taxonomy" id="644556"/>
    <lineage>
        <taxon>Bacteria</taxon>
        <taxon>Bacillati</taxon>
        <taxon>Actinomycetota</taxon>
        <taxon>Actinomycetes</taxon>
        <taxon>Mycobacteriales</taxon>
        <taxon>Tsukamurellaceae</taxon>
        <taxon>Tsukamurella</taxon>
    </lineage>
</organism>
<protein>
    <recommendedName>
        <fullName evidence="5">Secreted protein</fullName>
    </recommendedName>
</protein>
<feature type="chain" id="PRO_5045362120" description="Secreted protein" evidence="2">
    <location>
        <begin position="21"/>
        <end position="91"/>
    </location>
</feature>
<evidence type="ECO:0008006" key="5">
    <source>
        <dbReference type="Google" id="ProtNLM"/>
    </source>
</evidence>
<gene>
    <name evidence="3" type="ORF">GCM10023147_09670</name>
</gene>
<evidence type="ECO:0000313" key="4">
    <source>
        <dbReference type="Proteomes" id="UP001500635"/>
    </source>
</evidence>
<dbReference type="RefSeq" id="WP_344991664.1">
    <property type="nucleotide sequence ID" value="NZ_BAABFR010000009.1"/>
</dbReference>
<feature type="compositionally biased region" description="Polar residues" evidence="1">
    <location>
        <begin position="80"/>
        <end position="91"/>
    </location>
</feature>
<evidence type="ECO:0000256" key="1">
    <source>
        <dbReference type="SAM" id="MobiDB-lite"/>
    </source>
</evidence>
<reference evidence="4" key="1">
    <citation type="journal article" date="2019" name="Int. J. Syst. Evol. Microbiol.">
        <title>The Global Catalogue of Microorganisms (GCM) 10K type strain sequencing project: providing services to taxonomists for standard genome sequencing and annotation.</title>
        <authorList>
            <consortium name="The Broad Institute Genomics Platform"/>
            <consortium name="The Broad Institute Genome Sequencing Center for Infectious Disease"/>
            <person name="Wu L."/>
            <person name="Ma J."/>
        </authorList>
    </citation>
    <scope>NUCLEOTIDE SEQUENCE [LARGE SCALE GENOMIC DNA]</scope>
    <source>
        <strain evidence="4">JCM 17688</strain>
    </source>
</reference>
<evidence type="ECO:0000313" key="3">
    <source>
        <dbReference type="EMBL" id="GAA4386420.1"/>
    </source>
</evidence>
<feature type="signal peptide" evidence="2">
    <location>
        <begin position="1"/>
        <end position="20"/>
    </location>
</feature>
<accession>A0ABP8J7H0</accession>
<keyword evidence="4" id="KW-1185">Reference proteome</keyword>